<dbReference type="GO" id="GO:0005886">
    <property type="term" value="C:plasma membrane"/>
    <property type="evidence" value="ECO:0007669"/>
    <property type="project" value="TreeGrafter"/>
</dbReference>
<dbReference type="InterPro" id="IPR017896">
    <property type="entry name" value="4Fe4S_Fe-S-bd"/>
</dbReference>
<dbReference type="eggNOG" id="COG0348">
    <property type="taxonomic scope" value="Bacteria"/>
</dbReference>
<feature type="transmembrane region" description="Helical" evidence="7">
    <location>
        <begin position="205"/>
        <end position="224"/>
    </location>
</feature>
<feature type="domain" description="4Fe-4S ferredoxin-type" evidence="8">
    <location>
        <begin position="280"/>
        <end position="309"/>
    </location>
</feature>
<accession>E4TYW5</accession>
<dbReference type="Pfam" id="PF12801">
    <property type="entry name" value="Fer4_5"/>
    <property type="match status" value="2"/>
</dbReference>
<evidence type="ECO:0000256" key="5">
    <source>
        <dbReference type="ARBA" id="ARBA00023004"/>
    </source>
</evidence>
<dbReference type="EMBL" id="CP002355">
    <property type="protein sequence ID" value="ADR35125.1"/>
    <property type="molecule type" value="Genomic_DNA"/>
</dbReference>
<protein>
    <submittedName>
        <fullName evidence="9">4Fe-4S ferredoxin, iron-sulfur binding protein</fullName>
    </submittedName>
</protein>
<evidence type="ECO:0000259" key="8">
    <source>
        <dbReference type="PROSITE" id="PS51379"/>
    </source>
</evidence>
<dbReference type="PROSITE" id="PS51379">
    <property type="entry name" value="4FE4S_FER_2"/>
    <property type="match status" value="2"/>
</dbReference>
<gene>
    <name evidence="9" type="ordered locus">Sulku_2466</name>
</gene>
<feature type="transmembrane region" description="Helical" evidence="7">
    <location>
        <begin position="80"/>
        <end position="99"/>
    </location>
</feature>
<reference evidence="9 10" key="1">
    <citation type="journal article" date="2012" name="Stand. Genomic Sci.">
        <title>Complete genome sequence of the sulfur compounds oxidizing chemolithoautotroph Sulfuricurvum kujiense type strain (YK-1(T)).</title>
        <authorList>
            <person name="Han C."/>
            <person name="Kotsyurbenko O."/>
            <person name="Chertkov O."/>
            <person name="Held B."/>
            <person name="Lapidus A."/>
            <person name="Nolan M."/>
            <person name="Lucas S."/>
            <person name="Hammon N."/>
            <person name="Deshpande S."/>
            <person name="Cheng J.F."/>
            <person name="Tapia R."/>
            <person name="Goodwin L.A."/>
            <person name="Pitluck S."/>
            <person name="Liolios K."/>
            <person name="Pagani I."/>
            <person name="Ivanova N."/>
            <person name="Mavromatis K."/>
            <person name="Mikhailova N."/>
            <person name="Pati A."/>
            <person name="Chen A."/>
            <person name="Palaniappan K."/>
            <person name="Land M."/>
            <person name="Hauser L."/>
            <person name="Chang Y.J."/>
            <person name="Jeffries C.D."/>
            <person name="Brambilla E.M."/>
            <person name="Rohde M."/>
            <person name="Spring S."/>
            <person name="Sikorski J."/>
            <person name="Goker M."/>
            <person name="Woyke T."/>
            <person name="Bristow J."/>
            <person name="Eisen J.A."/>
            <person name="Markowitz V."/>
            <person name="Hugenholtz P."/>
            <person name="Kyrpides N.C."/>
            <person name="Klenk H.P."/>
            <person name="Detter J.C."/>
        </authorList>
    </citation>
    <scope>NUCLEOTIDE SEQUENCE [LARGE SCALE GENOMIC DNA]</scope>
    <source>
        <strain evidence="10">ATCC BAA-921 / DSM 16994 / JCM 11577 / YK-1</strain>
    </source>
</reference>
<name>E4TYW5_SULKY</name>
<feature type="transmembrane region" description="Helical" evidence="7">
    <location>
        <begin position="144"/>
        <end position="164"/>
    </location>
</feature>
<dbReference type="InterPro" id="IPR017900">
    <property type="entry name" value="4Fe4S_Fe_S_CS"/>
</dbReference>
<dbReference type="Pfam" id="PF13237">
    <property type="entry name" value="Fer4_10"/>
    <property type="match status" value="1"/>
</dbReference>
<keyword evidence="7" id="KW-0472">Membrane</keyword>
<evidence type="ECO:0000256" key="7">
    <source>
        <dbReference type="SAM" id="Phobius"/>
    </source>
</evidence>
<dbReference type="OrthoDB" id="9784262at2"/>
<dbReference type="PANTHER" id="PTHR30176:SF3">
    <property type="entry name" value="FERREDOXIN-TYPE PROTEIN NAPH"/>
    <property type="match status" value="1"/>
</dbReference>
<feature type="transmembrane region" description="Helical" evidence="7">
    <location>
        <begin position="21"/>
        <end position="39"/>
    </location>
</feature>
<dbReference type="GO" id="GO:0051539">
    <property type="term" value="F:4 iron, 4 sulfur cluster binding"/>
    <property type="evidence" value="ECO:0007669"/>
    <property type="project" value="UniProtKB-KW"/>
</dbReference>
<dbReference type="PANTHER" id="PTHR30176">
    <property type="entry name" value="FERREDOXIN-TYPE PROTEIN NAPH"/>
    <property type="match status" value="1"/>
</dbReference>
<proteinExistence type="predicted"/>
<dbReference type="GO" id="GO:0046872">
    <property type="term" value="F:metal ion binding"/>
    <property type="evidence" value="ECO:0007669"/>
    <property type="project" value="UniProtKB-KW"/>
</dbReference>
<keyword evidence="10" id="KW-1185">Reference proteome</keyword>
<dbReference type="RefSeq" id="WP_013461322.1">
    <property type="nucleotide sequence ID" value="NC_014762.1"/>
</dbReference>
<keyword evidence="2" id="KW-0004">4Fe-4S</keyword>
<organism evidence="9 10">
    <name type="scientific">Sulfuricurvum kujiense (strain ATCC BAA-921 / DSM 16994 / JCM 11577 / YK-1)</name>
    <dbReference type="NCBI Taxonomy" id="709032"/>
    <lineage>
        <taxon>Bacteria</taxon>
        <taxon>Pseudomonadati</taxon>
        <taxon>Campylobacterota</taxon>
        <taxon>Epsilonproteobacteria</taxon>
        <taxon>Campylobacterales</taxon>
        <taxon>Sulfurimonadaceae</taxon>
        <taxon>Sulfuricurvum</taxon>
    </lineage>
</organism>
<keyword evidence="1" id="KW-0813">Transport</keyword>
<dbReference type="STRING" id="709032.Sulku_2466"/>
<dbReference type="PROSITE" id="PS00198">
    <property type="entry name" value="4FE4S_FER_1"/>
    <property type="match status" value="1"/>
</dbReference>
<keyword evidence="7" id="KW-1133">Transmembrane helix</keyword>
<evidence type="ECO:0000256" key="4">
    <source>
        <dbReference type="ARBA" id="ARBA00022982"/>
    </source>
</evidence>
<feature type="domain" description="4Fe-4S ferredoxin-type" evidence="8">
    <location>
        <begin position="248"/>
        <end position="277"/>
    </location>
</feature>
<evidence type="ECO:0000256" key="1">
    <source>
        <dbReference type="ARBA" id="ARBA00022448"/>
    </source>
</evidence>
<keyword evidence="6" id="KW-0411">Iron-sulfur</keyword>
<keyword evidence="3" id="KW-0479">Metal-binding</keyword>
<evidence type="ECO:0000256" key="6">
    <source>
        <dbReference type="ARBA" id="ARBA00023014"/>
    </source>
</evidence>
<dbReference type="Gene3D" id="3.30.70.20">
    <property type="match status" value="1"/>
</dbReference>
<dbReference type="SUPFAM" id="SSF54862">
    <property type="entry name" value="4Fe-4S ferredoxins"/>
    <property type="match status" value="1"/>
</dbReference>
<evidence type="ECO:0000256" key="2">
    <source>
        <dbReference type="ARBA" id="ARBA00022485"/>
    </source>
</evidence>
<keyword evidence="7" id="KW-0812">Transmembrane</keyword>
<dbReference type="HOGENOM" id="CLU_846643_0_0_7"/>
<evidence type="ECO:0000313" key="10">
    <source>
        <dbReference type="Proteomes" id="UP000008721"/>
    </source>
</evidence>
<dbReference type="Proteomes" id="UP000008721">
    <property type="component" value="Chromosome"/>
</dbReference>
<dbReference type="AlphaFoldDB" id="E4TYW5"/>
<evidence type="ECO:0000256" key="3">
    <source>
        <dbReference type="ARBA" id="ARBA00022723"/>
    </source>
</evidence>
<keyword evidence="4" id="KW-0249">Electron transport</keyword>
<dbReference type="InterPro" id="IPR051684">
    <property type="entry name" value="Electron_Trans/Redox"/>
</dbReference>
<keyword evidence="5" id="KW-0408">Iron</keyword>
<evidence type="ECO:0000313" key="9">
    <source>
        <dbReference type="EMBL" id="ADR35125.1"/>
    </source>
</evidence>
<sequence length="336" mass="38174">MKNKFSLRRAVNNMNLVRFRFWFQIAAFAFIVYGGYIGLDLGNKLPTFACVYNAEGTGGKCYVGMLQHDLKHPIDVFMGYAGYAFLISLVMFMVWFWVLNKGWCGFVCPLGTMQDWLTMLREKTKIRFSEYSWANRGKIKSIKYILLFLLLLLPVMIANSVFGIPKLPNGLSMPFCDICPGRMMIPAFTGDFNQFYIDFSSKTDIVMTTIGMIMTGLFLAGSFIKKRFFCYFCPMAALQYIFSKPALLKLYKDGSKCTRCGDCYRACDMDILEIADDVTTKNMVTEDCTLCLKCVAACPEEGCLEANFMGATIFESTKEGFVLRMAMDQRGEKHAH</sequence>
<dbReference type="KEGG" id="sku:Sulku_2466"/>